<dbReference type="PROSITE" id="PS00913">
    <property type="entry name" value="ADH_IRON_1"/>
    <property type="match status" value="1"/>
</dbReference>
<dbReference type="GO" id="GO:0046872">
    <property type="term" value="F:metal ion binding"/>
    <property type="evidence" value="ECO:0007669"/>
    <property type="project" value="InterPro"/>
</dbReference>
<dbReference type="FunFam" id="1.20.1090.10:FF:000001">
    <property type="entry name" value="Aldehyde-alcohol dehydrogenase"/>
    <property type="match status" value="1"/>
</dbReference>
<dbReference type="Pfam" id="PF25137">
    <property type="entry name" value="ADH_Fe_C"/>
    <property type="match status" value="1"/>
</dbReference>
<name>A0A1T4NKC6_9FUSO</name>
<dbReference type="Gene3D" id="1.20.1090.10">
    <property type="entry name" value="Dehydroquinate synthase-like - alpha domain"/>
    <property type="match status" value="1"/>
</dbReference>
<feature type="domain" description="Fe-containing alcohol dehydrogenase-like C-terminal" evidence="3">
    <location>
        <begin position="169"/>
        <end position="375"/>
    </location>
</feature>
<evidence type="ECO:0000256" key="1">
    <source>
        <dbReference type="ARBA" id="ARBA00023002"/>
    </source>
</evidence>
<dbReference type="PANTHER" id="PTHR11496:SF83">
    <property type="entry name" value="HYDROXYACID-OXOACID TRANSHYDROGENASE, MITOCHONDRIAL"/>
    <property type="match status" value="1"/>
</dbReference>
<dbReference type="InterPro" id="IPR039697">
    <property type="entry name" value="Alcohol_dehydrogenase_Fe"/>
</dbReference>
<keyword evidence="1" id="KW-0560">Oxidoreductase</keyword>
<gene>
    <name evidence="4" type="ORF">SAMN02745174_01565</name>
</gene>
<evidence type="ECO:0000259" key="2">
    <source>
        <dbReference type="Pfam" id="PF00465"/>
    </source>
</evidence>
<dbReference type="PROSITE" id="PS00060">
    <property type="entry name" value="ADH_IRON_2"/>
    <property type="match status" value="1"/>
</dbReference>
<dbReference type="InterPro" id="IPR001670">
    <property type="entry name" value="ADH_Fe/GldA"/>
</dbReference>
<dbReference type="STRING" id="180163.SAMN02745174_01565"/>
<accession>A0A1T4NKC6</accession>
<dbReference type="FunFam" id="3.40.50.1970:FF:000003">
    <property type="entry name" value="Alcohol dehydrogenase, iron-containing"/>
    <property type="match status" value="1"/>
</dbReference>
<dbReference type="InterPro" id="IPR056798">
    <property type="entry name" value="ADH_Fe_C"/>
</dbReference>
<dbReference type="RefSeq" id="WP_078694054.1">
    <property type="nucleotide sequence ID" value="NZ_FUWX01000011.1"/>
</dbReference>
<sequence>MKNFCLKTDIYFGKDSLKKLEEIQEKKVLIICDKFMETSGMVNLLKERLNKCEVEVFSEIIPDPSVEIVALGVKKLKGFSGDIIIGFGGGSSIDGAKAIREYYQKLENNKEMLFYAIPTTSGTGSEVTEYAVITNKEEGLKYALTNKNLLPDVAILDGDLVKSVPPHITADTGLDVITHAIEAYVSTNGNDFTDALAEKSFSLVFSNLKKVYLDGSNLQLREKIHNSSCMAGMAFNCAGLGITHSLAHGLGGKLHIPHGKANGIILPYVMKFNSEIGNSYSRENFTETAKKYQRLAKLVDLNASTPIIGVNNLIKSICQLKKELSIPETLLDLGIDLVEFEKVKESIIESALKDVCTKTNPRKVTREELEKLLDEISGKQLFKTL</sequence>
<dbReference type="PANTHER" id="PTHR11496">
    <property type="entry name" value="ALCOHOL DEHYDROGENASE"/>
    <property type="match status" value="1"/>
</dbReference>
<dbReference type="Gene3D" id="3.40.50.1970">
    <property type="match status" value="1"/>
</dbReference>
<dbReference type="CDD" id="cd08180">
    <property type="entry name" value="PDD"/>
    <property type="match status" value="1"/>
</dbReference>
<evidence type="ECO:0000259" key="3">
    <source>
        <dbReference type="Pfam" id="PF25137"/>
    </source>
</evidence>
<dbReference type="EMBL" id="FUWX01000011">
    <property type="protein sequence ID" value="SJZ79593.1"/>
    <property type="molecule type" value="Genomic_DNA"/>
</dbReference>
<dbReference type="OrthoDB" id="9801156at2"/>
<proteinExistence type="predicted"/>
<evidence type="ECO:0000313" key="4">
    <source>
        <dbReference type="EMBL" id="SJZ79593.1"/>
    </source>
</evidence>
<dbReference type="Proteomes" id="UP000191153">
    <property type="component" value="Unassembled WGS sequence"/>
</dbReference>
<keyword evidence="5" id="KW-1185">Reference proteome</keyword>
<dbReference type="AlphaFoldDB" id="A0A1T4NKC6"/>
<reference evidence="4 5" key="1">
    <citation type="submission" date="2017-02" db="EMBL/GenBank/DDBJ databases">
        <authorList>
            <person name="Peterson S.W."/>
        </authorList>
    </citation>
    <scope>NUCLEOTIDE SEQUENCE [LARGE SCALE GENOMIC DNA]</scope>
    <source>
        <strain evidence="4 5">ATCC 700028</strain>
    </source>
</reference>
<dbReference type="GO" id="GO:0004022">
    <property type="term" value="F:alcohol dehydrogenase (NAD+) activity"/>
    <property type="evidence" value="ECO:0007669"/>
    <property type="project" value="TreeGrafter"/>
</dbReference>
<dbReference type="InterPro" id="IPR018211">
    <property type="entry name" value="ADH_Fe_CS"/>
</dbReference>
<dbReference type="Pfam" id="PF00465">
    <property type="entry name" value="Fe-ADH"/>
    <property type="match status" value="1"/>
</dbReference>
<feature type="domain" description="Alcohol dehydrogenase iron-type/glycerol dehydrogenase GldA" evidence="2">
    <location>
        <begin position="8"/>
        <end position="157"/>
    </location>
</feature>
<evidence type="ECO:0000313" key="5">
    <source>
        <dbReference type="Proteomes" id="UP000191153"/>
    </source>
</evidence>
<dbReference type="SUPFAM" id="SSF56796">
    <property type="entry name" value="Dehydroquinate synthase-like"/>
    <property type="match status" value="1"/>
</dbReference>
<protein>
    <submittedName>
        <fullName evidence="4">Alcohol dehydrogenase, class IV</fullName>
    </submittedName>
</protein>
<organism evidence="4 5">
    <name type="scientific">Cetobacterium ceti</name>
    <dbReference type="NCBI Taxonomy" id="180163"/>
    <lineage>
        <taxon>Bacteria</taxon>
        <taxon>Fusobacteriati</taxon>
        <taxon>Fusobacteriota</taxon>
        <taxon>Fusobacteriia</taxon>
        <taxon>Fusobacteriales</taxon>
        <taxon>Fusobacteriaceae</taxon>
        <taxon>Cetobacterium</taxon>
    </lineage>
</organism>